<accession>A0A4R1L6G5</accession>
<dbReference type="CDD" id="cd00156">
    <property type="entry name" value="REC"/>
    <property type="match status" value="1"/>
</dbReference>
<dbReference type="GO" id="GO:0000160">
    <property type="term" value="P:phosphorelay signal transduction system"/>
    <property type="evidence" value="ECO:0007669"/>
    <property type="project" value="InterPro"/>
</dbReference>
<dbReference type="SMART" id="SM00267">
    <property type="entry name" value="GGDEF"/>
    <property type="match status" value="1"/>
</dbReference>
<dbReference type="InterPro" id="IPR001789">
    <property type="entry name" value="Sig_transdc_resp-reg_receiver"/>
</dbReference>
<gene>
    <name evidence="5" type="ORF">C7378_1376</name>
</gene>
<feature type="domain" description="GGDEF" evidence="4">
    <location>
        <begin position="177"/>
        <end position="308"/>
    </location>
</feature>
<evidence type="ECO:0000313" key="6">
    <source>
        <dbReference type="Proteomes" id="UP000295210"/>
    </source>
</evidence>
<dbReference type="PROSITE" id="PS50110">
    <property type="entry name" value="RESPONSE_REGULATORY"/>
    <property type="match status" value="1"/>
</dbReference>
<dbReference type="InterPro" id="IPR011006">
    <property type="entry name" value="CheY-like_superfamily"/>
</dbReference>
<evidence type="ECO:0000259" key="4">
    <source>
        <dbReference type="PROSITE" id="PS50887"/>
    </source>
</evidence>
<proteinExistence type="predicted"/>
<dbReference type="InterPro" id="IPR029787">
    <property type="entry name" value="Nucleotide_cyclase"/>
</dbReference>
<evidence type="ECO:0000259" key="3">
    <source>
        <dbReference type="PROSITE" id="PS50110"/>
    </source>
</evidence>
<dbReference type="Gene3D" id="3.30.70.270">
    <property type="match status" value="1"/>
</dbReference>
<dbReference type="GO" id="GO:0005886">
    <property type="term" value="C:plasma membrane"/>
    <property type="evidence" value="ECO:0007669"/>
    <property type="project" value="TreeGrafter"/>
</dbReference>
<feature type="modified residue" description="4-aspartylphosphate" evidence="2">
    <location>
        <position position="60"/>
    </location>
</feature>
<dbReference type="RefSeq" id="WP_131993789.1">
    <property type="nucleotide sequence ID" value="NZ_SMGK01000002.1"/>
</dbReference>
<dbReference type="GO" id="GO:0052621">
    <property type="term" value="F:diguanylate cyclase activity"/>
    <property type="evidence" value="ECO:0007669"/>
    <property type="project" value="UniProtKB-EC"/>
</dbReference>
<protein>
    <recommendedName>
        <fullName evidence="1">diguanylate cyclase</fullName>
        <ecNumber evidence="1">2.7.7.65</ecNumber>
    </recommendedName>
</protein>
<name>A0A4R1L6G5_9BACT</name>
<dbReference type="InterPro" id="IPR043128">
    <property type="entry name" value="Rev_trsase/Diguanyl_cyclase"/>
</dbReference>
<dbReference type="NCBIfam" id="TIGR00254">
    <property type="entry name" value="GGDEF"/>
    <property type="match status" value="1"/>
</dbReference>
<organism evidence="5 6">
    <name type="scientific">Acidipila rosea</name>
    <dbReference type="NCBI Taxonomy" id="768535"/>
    <lineage>
        <taxon>Bacteria</taxon>
        <taxon>Pseudomonadati</taxon>
        <taxon>Acidobacteriota</taxon>
        <taxon>Terriglobia</taxon>
        <taxon>Terriglobales</taxon>
        <taxon>Acidobacteriaceae</taxon>
        <taxon>Acidipila</taxon>
    </lineage>
</organism>
<dbReference type="GO" id="GO:1902201">
    <property type="term" value="P:negative regulation of bacterial-type flagellum-dependent cell motility"/>
    <property type="evidence" value="ECO:0007669"/>
    <property type="project" value="TreeGrafter"/>
</dbReference>
<evidence type="ECO:0000256" key="1">
    <source>
        <dbReference type="ARBA" id="ARBA00012528"/>
    </source>
</evidence>
<dbReference type="Gene3D" id="3.40.50.2300">
    <property type="match status" value="1"/>
</dbReference>
<dbReference type="InterPro" id="IPR000160">
    <property type="entry name" value="GGDEF_dom"/>
</dbReference>
<dbReference type="InterPro" id="IPR050469">
    <property type="entry name" value="Diguanylate_Cyclase"/>
</dbReference>
<dbReference type="SUPFAM" id="SSF55073">
    <property type="entry name" value="Nucleotide cyclase"/>
    <property type="match status" value="1"/>
</dbReference>
<dbReference type="PANTHER" id="PTHR45138">
    <property type="entry name" value="REGULATORY COMPONENTS OF SENSORY TRANSDUCTION SYSTEM"/>
    <property type="match status" value="1"/>
</dbReference>
<keyword evidence="2" id="KW-0597">Phosphoprotein</keyword>
<reference evidence="5 6" key="1">
    <citation type="submission" date="2019-03" db="EMBL/GenBank/DDBJ databases">
        <title>Genomic Encyclopedia of Type Strains, Phase IV (KMG-IV): sequencing the most valuable type-strain genomes for metagenomic binning, comparative biology and taxonomic classification.</title>
        <authorList>
            <person name="Goeker M."/>
        </authorList>
    </citation>
    <scope>NUCLEOTIDE SEQUENCE [LARGE SCALE GENOMIC DNA]</scope>
    <source>
        <strain evidence="5 6">DSM 103428</strain>
    </source>
</reference>
<dbReference type="Pfam" id="PF00072">
    <property type="entry name" value="Response_reg"/>
    <property type="match status" value="1"/>
</dbReference>
<dbReference type="EMBL" id="SMGK01000002">
    <property type="protein sequence ID" value="TCK73762.1"/>
    <property type="molecule type" value="Genomic_DNA"/>
</dbReference>
<evidence type="ECO:0000313" key="5">
    <source>
        <dbReference type="EMBL" id="TCK73762.1"/>
    </source>
</evidence>
<dbReference type="Proteomes" id="UP000295210">
    <property type="component" value="Unassembled WGS sequence"/>
</dbReference>
<dbReference type="SUPFAM" id="SSF52172">
    <property type="entry name" value="CheY-like"/>
    <property type="match status" value="1"/>
</dbReference>
<keyword evidence="6" id="KW-1185">Reference proteome</keyword>
<dbReference type="PROSITE" id="PS50887">
    <property type="entry name" value="GGDEF"/>
    <property type="match status" value="1"/>
</dbReference>
<feature type="domain" description="Response regulatory" evidence="3">
    <location>
        <begin position="10"/>
        <end position="127"/>
    </location>
</feature>
<dbReference type="EC" id="2.7.7.65" evidence="1"/>
<dbReference type="CDD" id="cd01949">
    <property type="entry name" value="GGDEF"/>
    <property type="match status" value="1"/>
</dbReference>
<dbReference type="SMART" id="SM00448">
    <property type="entry name" value="REC"/>
    <property type="match status" value="1"/>
</dbReference>
<dbReference type="Pfam" id="PF00990">
    <property type="entry name" value="GGDEF"/>
    <property type="match status" value="1"/>
</dbReference>
<evidence type="ECO:0000256" key="2">
    <source>
        <dbReference type="PROSITE-ProRule" id="PRU00169"/>
    </source>
</evidence>
<dbReference type="PANTHER" id="PTHR45138:SF24">
    <property type="entry name" value="DIGUANYLATE CYCLASE DGCC-RELATED"/>
    <property type="match status" value="1"/>
</dbReference>
<dbReference type="AlphaFoldDB" id="A0A4R1L6G5"/>
<dbReference type="GO" id="GO:0043709">
    <property type="term" value="P:cell adhesion involved in single-species biofilm formation"/>
    <property type="evidence" value="ECO:0007669"/>
    <property type="project" value="TreeGrafter"/>
</dbReference>
<comment type="caution">
    <text evidence="5">The sequence shown here is derived from an EMBL/GenBank/DDBJ whole genome shotgun (WGS) entry which is preliminary data.</text>
</comment>
<dbReference type="OrthoDB" id="9804955at2"/>
<sequence>MNHPAPTIPVILLGDDDPEATEHLRDLLESWHYPVETLDDGHAVLHRLLDPRPPAVAILDMNLPSLSATDIVAEFRRRNHKNAVWIMLTGKNAGPDEISSASDAGVDDFLLKPVDELDLRVRLRTAERVQSIYSELHLQMEAVRFHSSHDRLTGLLNREALLSALFQETDRVQRMRTPLTLLLLDLDGFSQVNLEYGYAAGDRILQDLAQRFRRYLRSYDMVGRCGEDEFLMGLPGCSMEDAVSMAERLQETVLHRPFGLEHDAVTISASIGLAQSKGRSPLVVLREAERALAEAKLSGRNCIRAFGMPVNPVSALRTPLLVGSSQVAADPAQALRSISGD</sequence>